<dbReference type="EMBL" id="JBHLYR010000031">
    <property type="protein sequence ID" value="MFB9992096.1"/>
    <property type="molecule type" value="Genomic_DNA"/>
</dbReference>
<sequence>MTTGTVRSKSKANISLLIGGLIITLAGAGAVGWWFFQPKAPEGVVPDDQQSVDRIVNRLVADFDRSRTFKLLKSGQYFPPLNLKVLSGSQKPDWSKPMLITFGTEYAPTLKEFYKTMTHNKIQRIHVIYNQEPITSDGVPSADINAKAVAEFPSDVILLDASSPQLKEPLKIRAELEKLGIQNAGYAFLRDAKGNILYVNNTIGLDATALTTPLQKFISKSPNLNKVLESPNIGESLPLNVLPASISKRTMSELNKTRTVVFFSSNDCDVCEPWSKLSVDYVKKWHSQGYGVLFVKNGSADWSLSPQTDGSLTLTDIVHFKARSGFVRAGRQ</sequence>
<dbReference type="RefSeq" id="WP_380008342.1">
    <property type="nucleotide sequence ID" value="NZ_JBHLYR010000031.1"/>
</dbReference>
<name>A0ABV6AZN5_9DEIO</name>
<organism evidence="2 3">
    <name type="scientific">Deinococcus oregonensis</name>
    <dbReference type="NCBI Taxonomy" id="1805970"/>
    <lineage>
        <taxon>Bacteria</taxon>
        <taxon>Thermotogati</taxon>
        <taxon>Deinococcota</taxon>
        <taxon>Deinococci</taxon>
        <taxon>Deinococcales</taxon>
        <taxon>Deinococcaceae</taxon>
        <taxon>Deinococcus</taxon>
    </lineage>
</organism>
<reference evidence="2 3" key="1">
    <citation type="submission" date="2024-09" db="EMBL/GenBank/DDBJ databases">
        <authorList>
            <person name="Sun Q."/>
            <person name="Mori K."/>
        </authorList>
    </citation>
    <scope>NUCLEOTIDE SEQUENCE [LARGE SCALE GENOMIC DNA]</scope>
    <source>
        <strain evidence="2 3">JCM 13503</strain>
    </source>
</reference>
<gene>
    <name evidence="2" type="ORF">ACFFLM_09005</name>
</gene>
<comment type="caution">
    <text evidence="2">The sequence shown here is derived from an EMBL/GenBank/DDBJ whole genome shotgun (WGS) entry which is preliminary data.</text>
</comment>
<keyword evidence="1" id="KW-1133">Transmembrane helix</keyword>
<evidence type="ECO:0000256" key="1">
    <source>
        <dbReference type="SAM" id="Phobius"/>
    </source>
</evidence>
<proteinExistence type="predicted"/>
<evidence type="ECO:0000313" key="2">
    <source>
        <dbReference type="EMBL" id="MFB9992096.1"/>
    </source>
</evidence>
<evidence type="ECO:0008006" key="4">
    <source>
        <dbReference type="Google" id="ProtNLM"/>
    </source>
</evidence>
<keyword evidence="3" id="KW-1185">Reference proteome</keyword>
<protein>
    <recommendedName>
        <fullName evidence="4">Thioredoxin domain-containing protein</fullName>
    </recommendedName>
</protein>
<accession>A0ABV6AZN5</accession>
<feature type="transmembrane region" description="Helical" evidence="1">
    <location>
        <begin position="12"/>
        <end position="36"/>
    </location>
</feature>
<dbReference type="Proteomes" id="UP001589733">
    <property type="component" value="Unassembled WGS sequence"/>
</dbReference>
<evidence type="ECO:0000313" key="3">
    <source>
        <dbReference type="Proteomes" id="UP001589733"/>
    </source>
</evidence>
<keyword evidence="1" id="KW-0812">Transmembrane</keyword>
<keyword evidence="1" id="KW-0472">Membrane</keyword>